<dbReference type="AlphaFoldDB" id="A0AA88IXI6"/>
<keyword evidence="6" id="KW-0677">Repeat</keyword>
<evidence type="ECO:0000256" key="1">
    <source>
        <dbReference type="ARBA" id="ARBA00004236"/>
    </source>
</evidence>
<proteinExistence type="predicted"/>
<dbReference type="Pfam" id="PF13855">
    <property type="entry name" value="LRR_8"/>
    <property type="match status" value="4"/>
</dbReference>
<sequence length="596" mass="67566">MVSPPVCWTQMLIWFIVLDATGSTVGAVCPGACYCDDIRLEVFCDNAGLDVIPITLNPYVQRLALRNNRIKSIDNGLRVYQDLLYADLSRNKVVFLQNKSFEHQRSLTELHLDFNKISSISNETWQGLKVLTVLTLQGNYLQSIAGRTFSTVLRLKELDLKQNRIEFIHPQAFAGLEDLEVLSLDDNRLTALTPFKEIFSVVPNLAELHLGKNNLSALPSGVFRSLDRLMILDLEDAQLGSISSATFSGIEKLRALKLDGNGFEEVPSKELENLTFLEELSIGKNSFSTVNSHVFFSLTRLRVLDISNCDYLTEIKKDAFIRLKYLESVRISGNPNLYKMPDGIFHSPLISLDLSYNSLRKLSENMGSWDNIEELKIHGNPLYCGCDSLWFIKIVKKIDQVHQNVKGKAQKQKAADLWNRDFYASEIRLWSQNSLDSDEEKPRAGLRGRGKVPVAVVTVPHFSFLKSRSIPIPTCDSPVGLSGMHLTELNENNLGCSDLIPHEILVVLLAAFGFAFLACFAVVWYNRKKIRTCWMRKKREKSYNCRWDGGRLHNNSTISPNPVLVDNRPYYGADYRLPYEGESMINMENTIPRTEL</sequence>
<evidence type="ECO:0000313" key="12">
    <source>
        <dbReference type="Proteomes" id="UP001187531"/>
    </source>
</evidence>
<keyword evidence="12" id="KW-1185">Reference proteome</keyword>
<reference evidence="11" key="1">
    <citation type="submission" date="2023-07" db="EMBL/GenBank/DDBJ databases">
        <title>Chromosome-level genome assembly of Artemia franciscana.</title>
        <authorList>
            <person name="Jo E."/>
        </authorList>
    </citation>
    <scope>NUCLEOTIDE SEQUENCE</scope>
    <source>
        <tissue evidence="11">Whole body</tissue>
    </source>
</reference>
<organism evidence="11 12">
    <name type="scientific">Artemia franciscana</name>
    <name type="common">Brine shrimp</name>
    <name type="synonym">Artemia sanfranciscana</name>
    <dbReference type="NCBI Taxonomy" id="6661"/>
    <lineage>
        <taxon>Eukaryota</taxon>
        <taxon>Metazoa</taxon>
        <taxon>Ecdysozoa</taxon>
        <taxon>Arthropoda</taxon>
        <taxon>Crustacea</taxon>
        <taxon>Branchiopoda</taxon>
        <taxon>Anostraca</taxon>
        <taxon>Artemiidae</taxon>
        <taxon>Artemia</taxon>
    </lineage>
</organism>
<dbReference type="Gene3D" id="3.80.10.10">
    <property type="entry name" value="Ribonuclease Inhibitor"/>
    <property type="match status" value="3"/>
</dbReference>
<evidence type="ECO:0000256" key="10">
    <source>
        <dbReference type="SAM" id="SignalP"/>
    </source>
</evidence>
<gene>
    <name evidence="11" type="ORF">QYM36_008512</name>
</gene>
<evidence type="ECO:0000256" key="4">
    <source>
        <dbReference type="ARBA" id="ARBA00022692"/>
    </source>
</evidence>
<evidence type="ECO:0000256" key="8">
    <source>
        <dbReference type="ARBA" id="ARBA00023136"/>
    </source>
</evidence>
<dbReference type="InterPro" id="IPR003591">
    <property type="entry name" value="Leu-rich_rpt_typical-subtyp"/>
</dbReference>
<dbReference type="GO" id="GO:0005886">
    <property type="term" value="C:plasma membrane"/>
    <property type="evidence" value="ECO:0007669"/>
    <property type="project" value="UniProtKB-SubCell"/>
</dbReference>
<evidence type="ECO:0000256" key="5">
    <source>
        <dbReference type="ARBA" id="ARBA00022729"/>
    </source>
</evidence>
<dbReference type="InterPro" id="IPR032675">
    <property type="entry name" value="LRR_dom_sf"/>
</dbReference>
<evidence type="ECO:0000313" key="11">
    <source>
        <dbReference type="EMBL" id="KAK2728057.1"/>
    </source>
</evidence>
<evidence type="ECO:0000256" key="3">
    <source>
        <dbReference type="ARBA" id="ARBA00022614"/>
    </source>
</evidence>
<keyword evidence="5 10" id="KW-0732">Signal</keyword>
<feature type="signal peptide" evidence="10">
    <location>
        <begin position="1"/>
        <end position="26"/>
    </location>
</feature>
<dbReference type="EMBL" id="JAVRJZ010000001">
    <property type="protein sequence ID" value="KAK2728058.1"/>
    <property type="molecule type" value="Genomic_DNA"/>
</dbReference>
<keyword evidence="4 9" id="KW-0812">Transmembrane</keyword>
<comment type="caution">
    <text evidence="11">The sequence shown here is derived from an EMBL/GenBank/DDBJ whole genome shotgun (WGS) entry which is preliminary data.</text>
</comment>
<keyword evidence="3" id="KW-0433">Leucine-rich repeat</keyword>
<dbReference type="PANTHER" id="PTHR24366">
    <property type="entry name" value="IG(IMMUNOGLOBULIN) AND LRR(LEUCINE RICH REPEAT) DOMAINS"/>
    <property type="match status" value="1"/>
</dbReference>
<dbReference type="SMART" id="SM00369">
    <property type="entry name" value="LRR_TYP"/>
    <property type="match status" value="10"/>
</dbReference>
<name>A0AA88IXI6_ARTSF</name>
<dbReference type="PROSITE" id="PS51450">
    <property type="entry name" value="LRR"/>
    <property type="match status" value="1"/>
</dbReference>
<accession>A0AA88IXI6</accession>
<dbReference type="FunFam" id="3.80.10.10:FF:001438">
    <property type="entry name" value="Uncharacterized protein"/>
    <property type="match status" value="1"/>
</dbReference>
<evidence type="ECO:0000256" key="2">
    <source>
        <dbReference type="ARBA" id="ARBA00022475"/>
    </source>
</evidence>
<protein>
    <submittedName>
        <fullName evidence="11">Uncharacterized protein</fullName>
    </submittedName>
</protein>
<keyword evidence="8 9" id="KW-0472">Membrane</keyword>
<comment type="subcellular location">
    <subcellularLocation>
        <location evidence="1">Cell membrane</location>
    </subcellularLocation>
</comment>
<dbReference type="SUPFAM" id="SSF52058">
    <property type="entry name" value="L domain-like"/>
    <property type="match status" value="1"/>
</dbReference>
<feature type="chain" id="PRO_5041851759" evidence="10">
    <location>
        <begin position="27"/>
        <end position="596"/>
    </location>
</feature>
<keyword evidence="2" id="KW-1003">Cell membrane</keyword>
<dbReference type="PANTHER" id="PTHR24366:SF168">
    <property type="entry name" value="GH22922P-RELATED"/>
    <property type="match status" value="1"/>
</dbReference>
<dbReference type="InterPro" id="IPR001611">
    <property type="entry name" value="Leu-rich_rpt"/>
</dbReference>
<dbReference type="EMBL" id="JAVRJZ010000001">
    <property type="protein sequence ID" value="KAK2728057.1"/>
    <property type="molecule type" value="Genomic_DNA"/>
</dbReference>
<evidence type="ECO:0000256" key="9">
    <source>
        <dbReference type="SAM" id="Phobius"/>
    </source>
</evidence>
<evidence type="ECO:0000256" key="7">
    <source>
        <dbReference type="ARBA" id="ARBA00022989"/>
    </source>
</evidence>
<dbReference type="Proteomes" id="UP001187531">
    <property type="component" value="Unassembled WGS sequence"/>
</dbReference>
<keyword evidence="7 9" id="KW-1133">Transmembrane helix</keyword>
<feature type="transmembrane region" description="Helical" evidence="9">
    <location>
        <begin position="504"/>
        <end position="526"/>
    </location>
</feature>
<evidence type="ECO:0000256" key="6">
    <source>
        <dbReference type="ARBA" id="ARBA00022737"/>
    </source>
</evidence>